<evidence type="ECO:0000313" key="7">
    <source>
        <dbReference type="Proteomes" id="UP000728032"/>
    </source>
</evidence>
<dbReference type="EMBL" id="CAJPVJ010002560">
    <property type="protein sequence ID" value="CAG2166449.1"/>
    <property type="molecule type" value="Genomic_DNA"/>
</dbReference>
<feature type="non-terminal residue" evidence="6">
    <location>
        <position position="220"/>
    </location>
</feature>
<evidence type="ECO:0000256" key="2">
    <source>
        <dbReference type="ARBA" id="ARBA00022692"/>
    </source>
</evidence>
<reference evidence="6" key="1">
    <citation type="submission" date="2020-11" db="EMBL/GenBank/DDBJ databases">
        <authorList>
            <person name="Tran Van P."/>
        </authorList>
    </citation>
    <scope>NUCLEOTIDE SEQUENCE</scope>
</reference>
<keyword evidence="2" id="KW-0812">Transmembrane</keyword>
<protein>
    <recommendedName>
        <fullName evidence="5">Receptor ligand binding region domain-containing protein</fullName>
    </recommendedName>
</protein>
<evidence type="ECO:0000256" key="4">
    <source>
        <dbReference type="ARBA" id="ARBA00023136"/>
    </source>
</evidence>
<name>A0A7R9QI64_9ACAR</name>
<dbReference type="InterPro" id="IPR001828">
    <property type="entry name" value="ANF_lig-bd_rcpt"/>
</dbReference>
<evidence type="ECO:0000256" key="1">
    <source>
        <dbReference type="ARBA" id="ARBA00004370"/>
    </source>
</evidence>
<organism evidence="6">
    <name type="scientific">Oppiella nova</name>
    <dbReference type="NCBI Taxonomy" id="334625"/>
    <lineage>
        <taxon>Eukaryota</taxon>
        <taxon>Metazoa</taxon>
        <taxon>Ecdysozoa</taxon>
        <taxon>Arthropoda</taxon>
        <taxon>Chelicerata</taxon>
        <taxon>Arachnida</taxon>
        <taxon>Acari</taxon>
        <taxon>Acariformes</taxon>
        <taxon>Sarcoptiformes</taxon>
        <taxon>Oribatida</taxon>
        <taxon>Brachypylina</taxon>
        <taxon>Oppioidea</taxon>
        <taxon>Oppiidae</taxon>
        <taxon>Oppiella</taxon>
    </lineage>
</organism>
<dbReference type="SUPFAM" id="SSF53822">
    <property type="entry name" value="Periplasmic binding protein-like I"/>
    <property type="match status" value="1"/>
</dbReference>
<evidence type="ECO:0000259" key="5">
    <source>
        <dbReference type="Pfam" id="PF01094"/>
    </source>
</evidence>
<dbReference type="InterPro" id="IPR028082">
    <property type="entry name" value="Peripla_BP_I"/>
</dbReference>
<dbReference type="GO" id="GO:0016020">
    <property type="term" value="C:membrane"/>
    <property type="evidence" value="ECO:0007669"/>
    <property type="project" value="UniProtKB-SubCell"/>
</dbReference>
<dbReference type="AlphaFoldDB" id="A0A7R9QI64"/>
<proteinExistence type="predicted"/>
<gene>
    <name evidence="6" type="ORF">ONB1V03_LOCUS5971</name>
</gene>
<dbReference type="OrthoDB" id="5984008at2759"/>
<sequence>MASQMSYESVRGLFGEDGEEQELVFRFAIERINADPTILPKSTLVAQVERIGREDSFHADKKVCGLLRSGVAAIFDPLEGSISRHVQSICDAMDIPHVVTRWDFQVIKDGLSINLYPKPQVLAKAYVDLVKAWNWNKFVILYEDNEGIVRLQDFFKEAQLRNWVIKLYQFQPGIPYRDTFWKIKSENEFNIVLDVKKRNMYSVLKQAQQVGLMTEMHSYL</sequence>
<comment type="subcellular location">
    <subcellularLocation>
        <location evidence="1">Membrane</location>
    </subcellularLocation>
</comment>
<evidence type="ECO:0000313" key="6">
    <source>
        <dbReference type="EMBL" id="CAD7646902.1"/>
    </source>
</evidence>
<dbReference type="EMBL" id="OC917385">
    <property type="protein sequence ID" value="CAD7646902.1"/>
    <property type="molecule type" value="Genomic_DNA"/>
</dbReference>
<keyword evidence="7" id="KW-1185">Reference proteome</keyword>
<dbReference type="Gene3D" id="3.40.50.2300">
    <property type="match status" value="2"/>
</dbReference>
<evidence type="ECO:0000256" key="3">
    <source>
        <dbReference type="ARBA" id="ARBA00022989"/>
    </source>
</evidence>
<dbReference type="Proteomes" id="UP000728032">
    <property type="component" value="Unassembled WGS sequence"/>
</dbReference>
<dbReference type="Pfam" id="PF01094">
    <property type="entry name" value="ANF_receptor"/>
    <property type="match status" value="1"/>
</dbReference>
<keyword evidence="4" id="KW-0472">Membrane</keyword>
<accession>A0A7R9QI64</accession>
<feature type="domain" description="Receptor ligand binding region" evidence="5">
    <location>
        <begin position="22"/>
        <end position="219"/>
    </location>
</feature>
<keyword evidence="3" id="KW-1133">Transmembrane helix</keyword>